<reference evidence="4" key="1">
    <citation type="submission" date="2020-02" db="EMBL/GenBank/DDBJ databases">
        <authorList>
            <person name="Meier V. D."/>
        </authorList>
    </citation>
    <scope>NUCLEOTIDE SEQUENCE</scope>
    <source>
        <strain evidence="4">AVDCRST_MAG88</strain>
    </source>
</reference>
<feature type="domain" description="Response regulatory" evidence="3">
    <location>
        <begin position="9"/>
        <end position="127"/>
    </location>
</feature>
<evidence type="ECO:0000256" key="1">
    <source>
        <dbReference type="ARBA" id="ARBA00022553"/>
    </source>
</evidence>
<proteinExistence type="predicted"/>
<dbReference type="AlphaFoldDB" id="A0A6J4VJ09"/>
<dbReference type="SMART" id="SM00448">
    <property type="entry name" value="REC"/>
    <property type="match status" value="1"/>
</dbReference>
<dbReference type="EMBL" id="CADCWM010000757">
    <property type="protein sequence ID" value="CAA9579370.1"/>
    <property type="molecule type" value="Genomic_DNA"/>
</dbReference>
<name>A0A6J4VJ09_9BACT</name>
<dbReference type="InterPro" id="IPR050595">
    <property type="entry name" value="Bact_response_regulator"/>
</dbReference>
<dbReference type="PROSITE" id="PS50110">
    <property type="entry name" value="RESPONSE_REGULATORY"/>
    <property type="match status" value="1"/>
</dbReference>
<keyword evidence="1 2" id="KW-0597">Phosphoprotein</keyword>
<feature type="modified residue" description="4-aspartylphosphate" evidence="2">
    <location>
        <position position="58"/>
    </location>
</feature>
<dbReference type="InterPro" id="IPR001789">
    <property type="entry name" value="Sig_transdc_resp-reg_receiver"/>
</dbReference>
<gene>
    <name evidence="4" type="ORF">AVDCRST_MAG88-3144</name>
</gene>
<evidence type="ECO:0000259" key="3">
    <source>
        <dbReference type="PROSITE" id="PS50110"/>
    </source>
</evidence>
<sequence length="138" mass="15173">MPAMMTVPHIVVVDDDEMLAELMQECLTDNGYAVAHCTRGDEAFAFIRAHRPDVVILDVRMAGLGGLGVLYLLATDPRTARIPVLLCTAASPREMQAWDEVLDQKGVPVLYKPFALTELTAAVRALLPHDRTLLAHRP</sequence>
<organism evidence="4">
    <name type="scientific">uncultured Thermomicrobiales bacterium</name>
    <dbReference type="NCBI Taxonomy" id="1645740"/>
    <lineage>
        <taxon>Bacteria</taxon>
        <taxon>Pseudomonadati</taxon>
        <taxon>Thermomicrobiota</taxon>
        <taxon>Thermomicrobia</taxon>
        <taxon>Thermomicrobiales</taxon>
        <taxon>environmental samples</taxon>
    </lineage>
</organism>
<dbReference type="SUPFAM" id="SSF52172">
    <property type="entry name" value="CheY-like"/>
    <property type="match status" value="1"/>
</dbReference>
<evidence type="ECO:0000256" key="2">
    <source>
        <dbReference type="PROSITE-ProRule" id="PRU00169"/>
    </source>
</evidence>
<dbReference type="Pfam" id="PF00072">
    <property type="entry name" value="Response_reg"/>
    <property type="match status" value="1"/>
</dbReference>
<protein>
    <recommendedName>
        <fullName evidence="3">Response regulatory domain-containing protein</fullName>
    </recommendedName>
</protein>
<accession>A0A6J4VJ09</accession>
<dbReference type="PANTHER" id="PTHR44591:SF3">
    <property type="entry name" value="RESPONSE REGULATORY DOMAIN-CONTAINING PROTEIN"/>
    <property type="match status" value="1"/>
</dbReference>
<evidence type="ECO:0000313" key="4">
    <source>
        <dbReference type="EMBL" id="CAA9579370.1"/>
    </source>
</evidence>
<dbReference type="PANTHER" id="PTHR44591">
    <property type="entry name" value="STRESS RESPONSE REGULATOR PROTEIN 1"/>
    <property type="match status" value="1"/>
</dbReference>
<dbReference type="GO" id="GO:0000160">
    <property type="term" value="P:phosphorelay signal transduction system"/>
    <property type="evidence" value="ECO:0007669"/>
    <property type="project" value="InterPro"/>
</dbReference>
<dbReference type="InterPro" id="IPR011006">
    <property type="entry name" value="CheY-like_superfamily"/>
</dbReference>
<dbReference type="Gene3D" id="3.40.50.2300">
    <property type="match status" value="1"/>
</dbReference>